<dbReference type="RefSeq" id="WP_224189606.1">
    <property type="nucleotide sequence ID" value="NZ_JAIRAU010000001.1"/>
</dbReference>
<evidence type="ECO:0000313" key="3">
    <source>
        <dbReference type="Proteomes" id="UP001139031"/>
    </source>
</evidence>
<dbReference type="EMBL" id="JAIRAU010000001">
    <property type="protein sequence ID" value="MBZ5707843.1"/>
    <property type="molecule type" value="Genomic_DNA"/>
</dbReference>
<protein>
    <recommendedName>
        <fullName evidence="4">Lipoprotein</fullName>
    </recommendedName>
</protein>
<feature type="compositionally biased region" description="Polar residues" evidence="1">
    <location>
        <begin position="36"/>
        <end position="66"/>
    </location>
</feature>
<organism evidence="2 3">
    <name type="scientific">Nannocystis pusilla</name>
    <dbReference type="NCBI Taxonomy" id="889268"/>
    <lineage>
        <taxon>Bacteria</taxon>
        <taxon>Pseudomonadati</taxon>
        <taxon>Myxococcota</taxon>
        <taxon>Polyangia</taxon>
        <taxon>Nannocystales</taxon>
        <taxon>Nannocystaceae</taxon>
        <taxon>Nannocystis</taxon>
    </lineage>
</organism>
<evidence type="ECO:0000256" key="1">
    <source>
        <dbReference type="SAM" id="MobiDB-lite"/>
    </source>
</evidence>
<feature type="region of interest" description="Disordered" evidence="1">
    <location>
        <begin position="110"/>
        <end position="136"/>
    </location>
</feature>
<feature type="region of interest" description="Disordered" evidence="1">
    <location>
        <begin position="26"/>
        <end position="88"/>
    </location>
</feature>
<comment type="caution">
    <text evidence="2">The sequence shown here is derived from an EMBL/GenBank/DDBJ whole genome shotgun (WGS) entry which is preliminary data.</text>
</comment>
<evidence type="ECO:0008006" key="4">
    <source>
        <dbReference type="Google" id="ProtNLM"/>
    </source>
</evidence>
<reference evidence="2" key="1">
    <citation type="submission" date="2021-08" db="EMBL/GenBank/DDBJ databases">
        <authorList>
            <person name="Stevens D.C."/>
        </authorList>
    </citation>
    <scope>NUCLEOTIDE SEQUENCE</scope>
    <source>
        <strain evidence="2">DSM 53165</strain>
    </source>
</reference>
<accession>A0ABS7THZ2</accession>
<keyword evidence="3" id="KW-1185">Reference proteome</keyword>
<gene>
    <name evidence="2" type="ORF">K7C98_01130</name>
</gene>
<proteinExistence type="predicted"/>
<evidence type="ECO:0000313" key="2">
    <source>
        <dbReference type="EMBL" id="MBZ5707843.1"/>
    </source>
</evidence>
<dbReference type="PROSITE" id="PS51257">
    <property type="entry name" value="PROKAR_LIPOPROTEIN"/>
    <property type="match status" value="1"/>
</dbReference>
<feature type="compositionally biased region" description="Low complexity" evidence="1">
    <location>
        <begin position="113"/>
        <end position="131"/>
    </location>
</feature>
<sequence length="285" mass="29723">MHITTRIELGILLSGLLACTFKAELSTGDSDPGTEGSESSSPDTDGATTTSAGSPGSLSATSTMPAPTSYDPEGETTGTTLAEPGSDTEWAGTTLVETGDASDTWAGTTVVETSTGSDTHVTTTPYTTGEPEPCEGEAVPLDVEVLSYVESQIEVGPDGTTGDDDDPNLLYVRFSDQTFTCADPHEPVACGHHWDLSLRLPSAFQAPGLYSLQFADVQPHGFGRETGPDFGSEDCDGSTGIAQGTLQIVAIDEDKVVGRLCHVTWPGHDNEFALDGSFIAPRCPQ</sequence>
<dbReference type="Proteomes" id="UP001139031">
    <property type="component" value="Unassembled WGS sequence"/>
</dbReference>
<name>A0ABS7THZ2_9BACT</name>